<dbReference type="InterPro" id="IPR049704">
    <property type="entry name" value="Aminotrans_3_PPA_site"/>
</dbReference>
<sequence length="426" mass="44940">MADDRTAALRARRDRLLGPAYRLFYDEPLHVVRGEGVWLHGADGERYLDAYNNVASVGHCHPHVVGALARQAAVLNTHTRYLSEGVLDYAERLLATFPPEIGHVMFTCTGSEANDLALRVARAVTGGTGVIVTDWAYHGVTVALAEMSPSLGSAVRIGDHVRLVAPPDAYRGDGDAGAAFAARVTAAIEDMRRAGIVPAALLVDTIFSSDGVFTDPAGFLAPAAATMRAAGGLVIADEVQPGFGRTGGMWGFARHGFVPDMVTMGKPMGDGHPIAGMAARPEVLAEFGRRTRYFNTFGGNPVSAAVGMAVLDVIESEGLVANARDTGAFLAEALRALANRHPAIGDVRGAGLFVGVELVRDRATREPDGALAARVVNGLRRRKVLVSSCGCNGNVLKLRPPLVFGREHAEILVDALDRTLADPDGV</sequence>
<dbReference type="OrthoDB" id="9801834at2"/>
<gene>
    <name evidence="5" type="ORF">BWR60_32945</name>
</gene>
<dbReference type="PANTHER" id="PTHR45688">
    <property type="match status" value="1"/>
</dbReference>
<proteinExistence type="inferred from homology"/>
<dbReference type="Gene3D" id="3.90.1150.10">
    <property type="entry name" value="Aspartate Aminotransferase, domain 1"/>
    <property type="match status" value="1"/>
</dbReference>
<dbReference type="GO" id="GO:0008483">
    <property type="term" value="F:transaminase activity"/>
    <property type="evidence" value="ECO:0007669"/>
    <property type="project" value="UniProtKB-KW"/>
</dbReference>
<dbReference type="RefSeq" id="WP_088157043.1">
    <property type="nucleotide sequence ID" value="NZ_NHON01000126.1"/>
</dbReference>
<dbReference type="PROSITE" id="PS00600">
    <property type="entry name" value="AA_TRANSFER_CLASS_3"/>
    <property type="match status" value="1"/>
</dbReference>
<comment type="caution">
    <text evidence="5">The sequence shown here is derived from an EMBL/GenBank/DDBJ whole genome shotgun (WGS) entry which is preliminary data.</text>
</comment>
<reference evidence="6" key="1">
    <citation type="submission" date="2017-05" db="EMBL/GenBank/DDBJ databases">
        <authorList>
            <person name="Macchi M."/>
            <person name="Festa S."/>
            <person name="Coppotelli B.M."/>
            <person name="Morelli I.S."/>
        </authorList>
    </citation>
    <scope>NUCLEOTIDE SEQUENCE [LARGE SCALE GENOMIC DNA]</scope>
    <source>
        <strain evidence="6">I</strain>
    </source>
</reference>
<organism evidence="5 6">
    <name type="scientific">Inquilinus limosus</name>
    <dbReference type="NCBI Taxonomy" id="171674"/>
    <lineage>
        <taxon>Bacteria</taxon>
        <taxon>Pseudomonadati</taxon>
        <taxon>Pseudomonadota</taxon>
        <taxon>Alphaproteobacteria</taxon>
        <taxon>Rhodospirillales</taxon>
        <taxon>Rhodospirillaceae</taxon>
        <taxon>Inquilinus</taxon>
    </lineage>
</organism>
<dbReference type="Proteomes" id="UP000196655">
    <property type="component" value="Unassembled WGS sequence"/>
</dbReference>
<keyword evidence="5" id="KW-0032">Aminotransferase</keyword>
<dbReference type="InterPro" id="IPR015422">
    <property type="entry name" value="PyrdxlP-dep_Trfase_small"/>
</dbReference>
<dbReference type="CDD" id="cd00610">
    <property type="entry name" value="OAT_like"/>
    <property type="match status" value="1"/>
</dbReference>
<dbReference type="Pfam" id="PF00202">
    <property type="entry name" value="Aminotran_3"/>
    <property type="match status" value="1"/>
</dbReference>
<dbReference type="PIRSF" id="PIRSF000521">
    <property type="entry name" value="Transaminase_4ab_Lys_Orn"/>
    <property type="match status" value="1"/>
</dbReference>
<name>A0A211Z198_9PROT</name>
<dbReference type="STRING" id="1122125.GCA_000423185_02493"/>
<dbReference type="InterPro" id="IPR015424">
    <property type="entry name" value="PyrdxlP-dep_Trfase"/>
</dbReference>
<evidence type="ECO:0000256" key="3">
    <source>
        <dbReference type="ARBA" id="ARBA00022898"/>
    </source>
</evidence>
<keyword evidence="3 4" id="KW-0663">Pyridoxal phosphate</keyword>
<evidence type="ECO:0000256" key="1">
    <source>
        <dbReference type="ARBA" id="ARBA00001933"/>
    </source>
</evidence>
<dbReference type="AlphaFoldDB" id="A0A211Z198"/>
<dbReference type="EMBL" id="NHON01000126">
    <property type="protein sequence ID" value="OWJ59020.1"/>
    <property type="molecule type" value="Genomic_DNA"/>
</dbReference>
<evidence type="ECO:0000313" key="5">
    <source>
        <dbReference type="EMBL" id="OWJ59020.1"/>
    </source>
</evidence>
<keyword evidence="5" id="KW-0808">Transferase</keyword>
<dbReference type="InterPro" id="IPR015421">
    <property type="entry name" value="PyrdxlP-dep_Trfase_major"/>
</dbReference>
<keyword evidence="6" id="KW-1185">Reference proteome</keyword>
<protein>
    <submittedName>
        <fullName evidence="5">Aspartate aminotransferase family protein</fullName>
    </submittedName>
</protein>
<dbReference type="PANTHER" id="PTHR45688:SF13">
    <property type="entry name" value="ALANINE--GLYOXYLATE AMINOTRANSFERASE 2-LIKE"/>
    <property type="match status" value="1"/>
</dbReference>
<dbReference type="SUPFAM" id="SSF53383">
    <property type="entry name" value="PLP-dependent transferases"/>
    <property type="match status" value="1"/>
</dbReference>
<evidence type="ECO:0000256" key="4">
    <source>
        <dbReference type="RuleBase" id="RU003560"/>
    </source>
</evidence>
<comment type="similarity">
    <text evidence="2 4">Belongs to the class-III pyridoxal-phosphate-dependent aminotransferase family.</text>
</comment>
<dbReference type="Gene3D" id="3.40.640.10">
    <property type="entry name" value="Type I PLP-dependent aspartate aminotransferase-like (Major domain)"/>
    <property type="match status" value="1"/>
</dbReference>
<evidence type="ECO:0000313" key="6">
    <source>
        <dbReference type="Proteomes" id="UP000196655"/>
    </source>
</evidence>
<dbReference type="GO" id="GO:0030170">
    <property type="term" value="F:pyridoxal phosphate binding"/>
    <property type="evidence" value="ECO:0007669"/>
    <property type="project" value="InterPro"/>
</dbReference>
<evidence type="ECO:0000256" key="2">
    <source>
        <dbReference type="ARBA" id="ARBA00008954"/>
    </source>
</evidence>
<comment type="cofactor">
    <cofactor evidence="1">
        <name>pyridoxal 5'-phosphate</name>
        <dbReference type="ChEBI" id="CHEBI:597326"/>
    </cofactor>
</comment>
<dbReference type="InterPro" id="IPR005814">
    <property type="entry name" value="Aminotrans_3"/>
</dbReference>
<accession>A0A211Z198</accession>